<keyword evidence="1" id="KW-0862">Zinc</keyword>
<evidence type="ECO:0000313" key="7">
    <source>
        <dbReference type="Proteomes" id="UP001341281"/>
    </source>
</evidence>
<dbReference type="AlphaFoldDB" id="A0AAQ3WPC8"/>
<dbReference type="Gene3D" id="3.30.40.10">
    <property type="entry name" value="Zinc/RING finger domain, C3HC4 (zinc finger)"/>
    <property type="match status" value="1"/>
</dbReference>
<dbReference type="GO" id="GO:0005634">
    <property type="term" value="C:nucleus"/>
    <property type="evidence" value="ECO:0007669"/>
    <property type="project" value="TreeGrafter"/>
</dbReference>
<evidence type="ECO:0000256" key="2">
    <source>
        <dbReference type="SAM" id="MobiDB-lite"/>
    </source>
</evidence>
<feature type="domain" description="RING-type" evidence="3">
    <location>
        <begin position="217"/>
        <end position="260"/>
    </location>
</feature>
<keyword evidence="7" id="KW-1185">Reference proteome</keyword>
<organism evidence="6 7">
    <name type="scientific">Paspalum notatum var. saurae</name>
    <dbReference type="NCBI Taxonomy" id="547442"/>
    <lineage>
        <taxon>Eukaryota</taxon>
        <taxon>Viridiplantae</taxon>
        <taxon>Streptophyta</taxon>
        <taxon>Embryophyta</taxon>
        <taxon>Tracheophyta</taxon>
        <taxon>Spermatophyta</taxon>
        <taxon>Magnoliopsida</taxon>
        <taxon>Liliopsida</taxon>
        <taxon>Poales</taxon>
        <taxon>Poaceae</taxon>
        <taxon>PACMAD clade</taxon>
        <taxon>Panicoideae</taxon>
        <taxon>Andropogonodae</taxon>
        <taxon>Paspaleae</taxon>
        <taxon>Paspalinae</taxon>
        <taxon>Paspalum</taxon>
    </lineage>
</organism>
<dbReference type="GO" id="GO:0006511">
    <property type="term" value="P:ubiquitin-dependent protein catabolic process"/>
    <property type="evidence" value="ECO:0007669"/>
    <property type="project" value="TreeGrafter"/>
</dbReference>
<accession>A0AAQ3WPC8</accession>
<dbReference type="Pfam" id="PF13639">
    <property type="entry name" value="zf-RING_2"/>
    <property type="match status" value="1"/>
</dbReference>
<dbReference type="SUPFAM" id="SSF161245">
    <property type="entry name" value="Zinc hairpin stack"/>
    <property type="match status" value="1"/>
</dbReference>
<dbReference type="InterPro" id="IPR013083">
    <property type="entry name" value="Znf_RING/FYVE/PHD"/>
</dbReference>
<feature type="region of interest" description="Disordered" evidence="2">
    <location>
        <begin position="402"/>
        <end position="519"/>
    </location>
</feature>
<dbReference type="EMBL" id="CP144748">
    <property type="protein sequence ID" value="WVZ69041.1"/>
    <property type="molecule type" value="Genomic_DNA"/>
</dbReference>
<dbReference type="PROSITE" id="PS51266">
    <property type="entry name" value="ZF_CHY"/>
    <property type="match status" value="1"/>
</dbReference>
<dbReference type="InterPro" id="IPR017921">
    <property type="entry name" value="Znf_CTCHY"/>
</dbReference>
<evidence type="ECO:0000256" key="1">
    <source>
        <dbReference type="PROSITE-ProRule" id="PRU00601"/>
    </source>
</evidence>
<dbReference type="CDD" id="cd16464">
    <property type="entry name" value="RING-H2_Pirh2-like"/>
    <property type="match status" value="1"/>
</dbReference>
<dbReference type="Proteomes" id="UP001341281">
    <property type="component" value="Chromosome 04"/>
</dbReference>
<dbReference type="SUPFAM" id="SSF57850">
    <property type="entry name" value="RING/U-box"/>
    <property type="match status" value="1"/>
</dbReference>
<evidence type="ECO:0000259" key="4">
    <source>
        <dbReference type="PROSITE" id="PS51266"/>
    </source>
</evidence>
<dbReference type="InterPro" id="IPR037275">
    <property type="entry name" value="Znf_CTCHY_sf"/>
</dbReference>
<keyword evidence="1" id="KW-0863">Zinc-finger</keyword>
<keyword evidence="1" id="KW-0479">Metal-binding</keyword>
<protein>
    <submittedName>
        <fullName evidence="6">Uncharacterized protein</fullName>
    </submittedName>
</protein>
<evidence type="ECO:0000259" key="3">
    <source>
        <dbReference type="PROSITE" id="PS50089"/>
    </source>
</evidence>
<dbReference type="GO" id="GO:0061630">
    <property type="term" value="F:ubiquitin protein ligase activity"/>
    <property type="evidence" value="ECO:0007669"/>
    <property type="project" value="TreeGrafter"/>
</dbReference>
<name>A0AAQ3WPC8_PASNO</name>
<evidence type="ECO:0000259" key="5">
    <source>
        <dbReference type="PROSITE" id="PS51270"/>
    </source>
</evidence>
<reference evidence="6 7" key="1">
    <citation type="submission" date="2024-02" db="EMBL/GenBank/DDBJ databases">
        <title>High-quality chromosome-scale genome assembly of Pensacola bahiagrass (Paspalum notatum Flugge var. saurae).</title>
        <authorList>
            <person name="Vega J.M."/>
            <person name="Podio M."/>
            <person name="Orjuela J."/>
            <person name="Siena L.A."/>
            <person name="Pessino S.C."/>
            <person name="Combes M.C."/>
            <person name="Mariac C."/>
            <person name="Albertini E."/>
            <person name="Pupilli F."/>
            <person name="Ortiz J.P.A."/>
            <person name="Leblanc O."/>
        </authorList>
    </citation>
    <scope>NUCLEOTIDE SEQUENCE [LARGE SCALE GENOMIC DNA]</scope>
    <source>
        <strain evidence="6">R1</strain>
        <tissue evidence="6">Leaf</tissue>
    </source>
</reference>
<dbReference type="PROSITE" id="PS50089">
    <property type="entry name" value="ZF_RING_2"/>
    <property type="match status" value="1"/>
</dbReference>
<dbReference type="GO" id="GO:0008270">
    <property type="term" value="F:zinc ion binding"/>
    <property type="evidence" value="ECO:0007669"/>
    <property type="project" value="UniProtKB-KW"/>
</dbReference>
<feature type="compositionally biased region" description="Low complexity" evidence="2">
    <location>
        <begin position="444"/>
        <end position="456"/>
    </location>
</feature>
<dbReference type="SMART" id="SM00184">
    <property type="entry name" value="RING"/>
    <property type="match status" value="1"/>
</dbReference>
<gene>
    <name evidence="6" type="ORF">U9M48_017894</name>
</gene>
<dbReference type="InterPro" id="IPR008913">
    <property type="entry name" value="Znf_CHY"/>
</dbReference>
<proteinExistence type="predicted"/>
<dbReference type="PANTHER" id="PTHR21319">
    <property type="entry name" value="RING FINGER AND CHY ZINC FINGER DOMAIN-CONTAINING PROTEIN 1"/>
    <property type="match status" value="1"/>
</dbReference>
<dbReference type="PANTHER" id="PTHR21319:SF53">
    <property type="entry name" value="RING FINGER AND CHY ZINC FINGER DOMAIN-CONTAINING PROTEIN 1"/>
    <property type="match status" value="1"/>
</dbReference>
<dbReference type="GO" id="GO:0016567">
    <property type="term" value="P:protein ubiquitination"/>
    <property type="evidence" value="ECO:0007669"/>
    <property type="project" value="TreeGrafter"/>
</dbReference>
<evidence type="ECO:0000313" key="6">
    <source>
        <dbReference type="EMBL" id="WVZ69041.1"/>
    </source>
</evidence>
<dbReference type="InterPro" id="IPR001841">
    <property type="entry name" value="Znf_RING"/>
</dbReference>
<sequence length="519" mass="57149">MGALDLHHELAFTQQGQAKLNVEECAKGSLLSDGNYNTEKIDGSNHDDSEKFERGIMQYGCPHYRRRCRIRAPCCNEIFDCRHCHNETKVLFLEFSVQRSVFRIWNQNSIKVDAMRRHELPRHEVQQVICSLCGTEQEVHDRYASIAVSAWGSTSADCANSLTMMLVSKQQYHCNGCGICRIGGRENFFHCSKCGCCYSTALRNSHACVEGALHHDCPICFEYLFESTNDVSVLPCGHTIHVECLKEMEEHCQFACPLCSKSVCDMSKAWERLDMELATLTDSSDDKMCNDVEWYGGTVEVCYSKCALARPHIMQRLWGSIRCAIPFDRAQVPELQVIQHPSDLKPRNSCWIVTLEVVDEMSVQDCHWESIRSGSPTQRGTQEPASTYARAHLHPCRRLGLCSEPRRHQPPPAGPARVARGSGGSGASAWPHTGSAQRCGGRGASARPRAGLARGTWGSGGRRRRTGLTQAARGSGGRGGSAESGDIGQGRRLLGEAGDGTELCAGAELSGGRREGAGR</sequence>
<dbReference type="PROSITE" id="PS51270">
    <property type="entry name" value="ZF_CTCHY"/>
    <property type="match status" value="1"/>
</dbReference>
<feature type="domain" description="CTCHY-type" evidence="5">
    <location>
        <begin position="151"/>
        <end position="216"/>
    </location>
</feature>
<dbReference type="Pfam" id="PF05495">
    <property type="entry name" value="zf-CHY"/>
    <property type="match status" value="1"/>
</dbReference>
<feature type="domain" description="CHY-type" evidence="4">
    <location>
        <begin position="54"/>
        <end position="148"/>
    </location>
</feature>